<organism evidence="1 2">
    <name type="scientific">Pseudomonas fluorescens</name>
    <dbReference type="NCBI Taxonomy" id="294"/>
    <lineage>
        <taxon>Bacteria</taxon>
        <taxon>Pseudomonadati</taxon>
        <taxon>Pseudomonadota</taxon>
        <taxon>Gammaproteobacteria</taxon>
        <taxon>Pseudomonadales</taxon>
        <taxon>Pseudomonadaceae</taxon>
        <taxon>Pseudomonas</taxon>
    </lineage>
</organism>
<sequence length="146" mass="15741">MSQAAAGQGLTMTSGIHPLRNVALIAAKKLRPGDGDTEAAIVLIQAEGDAIQRLVLVSTAMDHELKVEDFHIGGYDELRNLAYIAAHTGANSSSIFTLDMVALLQGEAPRAKFFAYGRVVYVDGHYFGTSWSGPGIVAYLRERLTY</sequence>
<accession>A0A3M3Y319</accession>
<gene>
    <name evidence="1" type="ORF">NCTC10038_00915</name>
</gene>
<evidence type="ECO:0000313" key="1">
    <source>
        <dbReference type="EMBL" id="SQF89532.1"/>
    </source>
</evidence>
<dbReference type="AlphaFoldDB" id="A0A3M3Y319"/>
<dbReference type="EMBL" id="LS483372">
    <property type="protein sequence ID" value="SQF89532.1"/>
    <property type="molecule type" value="Genomic_DNA"/>
</dbReference>
<reference evidence="1 2" key="1">
    <citation type="submission" date="2018-06" db="EMBL/GenBank/DDBJ databases">
        <authorList>
            <consortium name="Pathogen Informatics"/>
            <person name="Doyle S."/>
        </authorList>
    </citation>
    <scope>NUCLEOTIDE SEQUENCE [LARGE SCALE GENOMIC DNA]</scope>
    <source>
        <strain evidence="1 2">NCTC10038</strain>
    </source>
</reference>
<dbReference type="Proteomes" id="UP000248640">
    <property type="component" value="Chromosome 1"/>
</dbReference>
<evidence type="ECO:0000313" key="2">
    <source>
        <dbReference type="Proteomes" id="UP000248640"/>
    </source>
</evidence>
<proteinExistence type="predicted"/>
<protein>
    <submittedName>
        <fullName evidence="1">Uncharacterized protein</fullName>
    </submittedName>
</protein>
<name>A0A3M3Y319_PSEFL</name>